<dbReference type="EMBL" id="JABKKE010000017">
    <property type="protein sequence ID" value="NPE14715.1"/>
    <property type="molecule type" value="Genomic_DNA"/>
</dbReference>
<name>A0ABX2AWM3_9BACT</name>
<dbReference type="InterPro" id="IPR021109">
    <property type="entry name" value="Peptidase_aspartic_dom_sf"/>
</dbReference>
<sequence length="184" mass="20664">MKYKSFIIPFCLVAIGFSMESCKGCSNTNDEVTELISPYDEDDELEIELPDEDIVNVSYTEQSNLKIVQVLINDRINKEMIFDTGASYTQITVREANYLYNENVLTDDDILGTEKFGDANGNITVNMVVNLRKLVLGGKLILNNVKATVVENADAPLLLGQTVLKELPQYTVDNENNIIKFKIK</sequence>
<accession>A0ABX2AWM3</accession>
<dbReference type="Proteomes" id="UP001193734">
    <property type="component" value="Unassembled WGS sequence"/>
</dbReference>
<dbReference type="GeneID" id="82158166"/>
<comment type="caution">
    <text evidence="1">The sequence shown here is derived from an EMBL/GenBank/DDBJ whole genome shotgun (WGS) entry which is preliminary data.</text>
</comment>
<dbReference type="InterPro" id="IPR034122">
    <property type="entry name" value="Retropepsin-like_bacterial"/>
</dbReference>
<dbReference type="Gene3D" id="2.40.70.10">
    <property type="entry name" value="Acid Proteases"/>
    <property type="match status" value="1"/>
</dbReference>
<dbReference type="RefSeq" id="WP_172174042.1">
    <property type="nucleotide sequence ID" value="NZ_CASGIA010000013.1"/>
</dbReference>
<keyword evidence="2" id="KW-1185">Reference proteome</keyword>
<proteinExistence type="predicted"/>
<dbReference type="Pfam" id="PF13975">
    <property type="entry name" value="gag-asp_proteas"/>
    <property type="match status" value="1"/>
</dbReference>
<evidence type="ECO:0000313" key="2">
    <source>
        <dbReference type="Proteomes" id="UP001193734"/>
    </source>
</evidence>
<dbReference type="CDD" id="cd05483">
    <property type="entry name" value="retropepsin_like_bacteria"/>
    <property type="match status" value="1"/>
</dbReference>
<dbReference type="SUPFAM" id="SSF50630">
    <property type="entry name" value="Acid proteases"/>
    <property type="match status" value="1"/>
</dbReference>
<gene>
    <name evidence="1" type="ORF">HPS55_10355</name>
</gene>
<reference evidence="1 2" key="1">
    <citation type="submission" date="2020-05" db="EMBL/GenBank/DDBJ databases">
        <title>Distinct polysaccharide utilization as determinants for interspecies competition between intestinal Prevotella spp.</title>
        <authorList>
            <person name="Galvez E.J.C."/>
            <person name="Iljazovic A."/>
            <person name="Strowig T."/>
        </authorList>
    </citation>
    <scope>NUCLEOTIDE SEQUENCE [LARGE SCALE GENOMIC DNA]</scope>
    <source>
        <strain evidence="1 2">PROD</strain>
    </source>
</reference>
<protein>
    <submittedName>
        <fullName evidence="1">Retroviral-like aspartic protease family protein</fullName>
    </submittedName>
</protein>
<evidence type="ECO:0000313" key="1">
    <source>
        <dbReference type="EMBL" id="NPE14715.1"/>
    </source>
</evidence>
<organism evidence="1 2">
    <name type="scientific">Xylanibacter rodentium</name>
    <dbReference type="NCBI Taxonomy" id="2736289"/>
    <lineage>
        <taxon>Bacteria</taxon>
        <taxon>Pseudomonadati</taxon>
        <taxon>Bacteroidota</taxon>
        <taxon>Bacteroidia</taxon>
        <taxon>Bacteroidales</taxon>
        <taxon>Prevotellaceae</taxon>
        <taxon>Xylanibacter</taxon>
    </lineage>
</organism>